<dbReference type="EMBL" id="GG657907">
    <property type="protein sequence ID" value="EEF78463.1"/>
    <property type="molecule type" value="Genomic_DNA"/>
</dbReference>
<dbReference type="EMBL" id="GG657895">
    <property type="protein sequence ID" value="EEF80171.1"/>
    <property type="molecule type" value="Genomic_DNA"/>
</dbReference>
<dbReference type="EMBL" id="GG657895">
    <property type="protein sequence ID" value="EEF80267.1"/>
    <property type="molecule type" value="Genomic_DNA"/>
</dbReference>
<accession>C0N2Z9</accession>
<evidence type="ECO:0000313" key="7">
    <source>
        <dbReference type="EMBL" id="EEF80171.1"/>
    </source>
</evidence>
<evidence type="ECO:0000313" key="8">
    <source>
        <dbReference type="EMBL" id="EEF80267.1"/>
    </source>
</evidence>
<evidence type="ECO:0000313" key="4">
    <source>
        <dbReference type="EMBL" id="EEF79061.1"/>
    </source>
</evidence>
<dbReference type="HOGENOM" id="CLU_1738378_0_0_6"/>
<evidence type="ECO:0000313" key="1">
    <source>
        <dbReference type="EMBL" id="EEF78463.1"/>
    </source>
</evidence>
<evidence type="ECO:0000313" key="2">
    <source>
        <dbReference type="EMBL" id="EEF78844.1"/>
    </source>
</evidence>
<dbReference type="Proteomes" id="UP000004679">
    <property type="component" value="Unassembled WGS sequence"/>
</dbReference>
<dbReference type="EMBL" id="GG657888">
    <property type="protein sequence ID" value="EEF80824.1"/>
    <property type="molecule type" value="Genomic_DNA"/>
</dbReference>
<keyword evidence="12" id="KW-1185">Reference proteome</keyword>
<dbReference type="EMBL" id="GG657904">
    <property type="protein sequence ID" value="EEF78844.1"/>
    <property type="molecule type" value="Genomic_DNA"/>
</dbReference>
<name>C0N2Z9_9GAMM</name>
<dbReference type="EMBL" id="GG657893">
    <property type="protein sequence ID" value="EEF80384.1"/>
    <property type="molecule type" value="Genomic_DNA"/>
</dbReference>
<reference evidence="11" key="1">
    <citation type="submission" date="2008-01" db="EMBL/GenBank/DDBJ databases">
        <authorList>
            <person name="Schaefer H."/>
            <person name="Ferriera S."/>
            <person name="Johnson J."/>
            <person name="Kravitz S."/>
            <person name="Beeson K."/>
            <person name="Sutton G."/>
            <person name="Rogers Y.-H."/>
            <person name="Friedman R."/>
            <person name="Frazier M."/>
            <person name="Venter J.C."/>
        </authorList>
    </citation>
    <scope>NUCLEOTIDE SEQUENCE</scope>
    <source>
        <strain evidence="11">DMS010</strain>
    </source>
</reference>
<protein>
    <submittedName>
        <fullName evidence="11">Uncharacterized protein</fullName>
    </submittedName>
</protein>
<evidence type="ECO:0000313" key="6">
    <source>
        <dbReference type="EMBL" id="EEF80151.1"/>
    </source>
</evidence>
<evidence type="ECO:0000313" key="5">
    <source>
        <dbReference type="EMBL" id="EEF79733.1"/>
    </source>
</evidence>
<proteinExistence type="predicted"/>
<organism evidence="11 12">
    <name type="scientific">Methylophaga thiooxydans DMS010</name>
    <dbReference type="NCBI Taxonomy" id="637616"/>
    <lineage>
        <taxon>Bacteria</taxon>
        <taxon>Pseudomonadati</taxon>
        <taxon>Pseudomonadota</taxon>
        <taxon>Gammaproteobacteria</taxon>
        <taxon>Thiotrichales</taxon>
        <taxon>Piscirickettsiaceae</taxon>
        <taxon>Methylophaga</taxon>
    </lineage>
</organism>
<dbReference type="EMBL" id="GG657900">
    <property type="protein sequence ID" value="EEF79061.1"/>
    <property type="molecule type" value="Genomic_DNA"/>
</dbReference>
<evidence type="ECO:0000313" key="3">
    <source>
        <dbReference type="EMBL" id="EEF78991.1"/>
    </source>
</evidence>
<dbReference type="EMBL" id="GG657903">
    <property type="protein sequence ID" value="EEF78991.1"/>
    <property type="molecule type" value="Genomic_DNA"/>
</dbReference>
<evidence type="ECO:0000313" key="12">
    <source>
        <dbReference type="Proteomes" id="UP000004679"/>
    </source>
</evidence>
<evidence type="ECO:0000313" key="9">
    <source>
        <dbReference type="EMBL" id="EEF80384.1"/>
    </source>
</evidence>
<gene>
    <name evidence="7" type="ORF">MDMS009_1067</name>
    <name evidence="8" type="ORF">MDMS009_1163</name>
    <name evidence="6" type="ORF">MDMS009_1308</name>
    <name evidence="5" type="ORF">MDMS009_1671</name>
    <name evidence="4" type="ORF">MDMS009_2321</name>
    <name evidence="3" type="ORF">MDMS009_2508</name>
    <name evidence="2" type="ORF">MDMS009_2588</name>
    <name evidence="1" type="ORF">MDMS009_3007</name>
    <name evidence="11" type="ORF">MDMS009_551</name>
    <name evidence="10" type="ORF">MDMS009_843</name>
    <name evidence="9" type="ORF">MDMS009_997</name>
</gene>
<evidence type="ECO:0000313" key="11">
    <source>
        <dbReference type="EMBL" id="EEF80824.1"/>
    </source>
</evidence>
<dbReference type="AlphaFoldDB" id="C0N2Z9"/>
<reference evidence="11 12" key="2">
    <citation type="journal article" date="2011" name="J. Bacteriol.">
        <title>Draft genome sequence of the chemolithoheterotrophic, halophilic methylotroph Methylophaga thiooxydans DMS010.</title>
        <authorList>
            <person name="Boden R."/>
            <person name="Ferriera S."/>
            <person name="Johnson J."/>
            <person name="Kelly D.P."/>
            <person name="Murrell J.C."/>
            <person name="Schafer H."/>
        </authorList>
    </citation>
    <scope>NUCLEOTIDE SEQUENCE [LARGE SCALE GENOMIC DNA]</scope>
    <source>
        <strain evidence="11 12">DMS010</strain>
    </source>
</reference>
<dbReference type="EMBL" id="GG657896">
    <property type="protein sequence ID" value="EEF80151.1"/>
    <property type="molecule type" value="Genomic_DNA"/>
</dbReference>
<dbReference type="EMBL" id="GG657898">
    <property type="protein sequence ID" value="EEF79733.1"/>
    <property type="molecule type" value="Genomic_DNA"/>
</dbReference>
<dbReference type="RefSeq" id="WP_008290335.1">
    <property type="nucleotide sequence ID" value="NZ_GG657888.1"/>
</dbReference>
<evidence type="ECO:0000313" key="10">
    <source>
        <dbReference type="EMBL" id="EEF80518.1"/>
    </source>
</evidence>
<sequence length="150" mass="16840">MKTTRPAPVSAAYLHGQNDGFIIISSTMLLSELSAFLKALKVDKSDIREPDNSEELPQLAETVAWQVVENVLPPSSATLCKQIGDLDHQTQEKLAFRLYQLKSLIATLKRTHPADTYLVPPNWNRRWFELLCGRVLFADVSALDADSYQP</sequence>
<dbReference type="EMBL" id="GG657892">
    <property type="protein sequence ID" value="EEF80518.1"/>
    <property type="molecule type" value="Genomic_DNA"/>
</dbReference>